<feature type="domain" description="Palmitoyltransferase DHHC" evidence="13">
    <location>
        <begin position="77"/>
        <end position="203"/>
    </location>
</feature>
<evidence type="ECO:0000256" key="7">
    <source>
        <dbReference type="ARBA" id="ARBA00023139"/>
    </source>
</evidence>
<comment type="domain">
    <text evidence="11 12">The DHHC domain is required for palmitoyltransferase activity.</text>
</comment>
<evidence type="ECO:0000256" key="4">
    <source>
        <dbReference type="ARBA" id="ARBA00022824"/>
    </source>
</evidence>
<dbReference type="AlphaFoldDB" id="A0A1G4MCC6"/>
<evidence type="ECO:0000259" key="13">
    <source>
        <dbReference type="Pfam" id="PF01529"/>
    </source>
</evidence>
<keyword evidence="7 11" id="KW-0564">Palmitate</keyword>
<dbReference type="OMA" id="TMNCVGY"/>
<feature type="transmembrane region" description="Helical" evidence="11 12">
    <location>
        <begin position="163"/>
        <end position="185"/>
    </location>
</feature>
<protein>
    <recommendedName>
        <fullName evidence="11">Palmitoyltransferase PFA4</fullName>
        <ecNumber evidence="11">2.3.1.225</ecNumber>
    </recommendedName>
    <alternativeName>
        <fullName evidence="11">Protein S-acyltransferase</fullName>
        <shortName evidence="11">PAT</shortName>
    </alternativeName>
    <alternativeName>
        <fullName evidence="11">Protein fatty acyltransferase 4</fullName>
    </alternativeName>
</protein>
<dbReference type="PANTHER" id="PTHR12246">
    <property type="entry name" value="PALMITOYLTRANSFERASE ZDHHC16"/>
    <property type="match status" value="1"/>
</dbReference>
<evidence type="ECO:0000313" key="14">
    <source>
        <dbReference type="EMBL" id="SCW01501.1"/>
    </source>
</evidence>
<evidence type="ECO:0000313" key="15">
    <source>
        <dbReference type="Proteomes" id="UP000190831"/>
    </source>
</evidence>
<evidence type="ECO:0000256" key="3">
    <source>
        <dbReference type="ARBA" id="ARBA00022692"/>
    </source>
</evidence>
<keyword evidence="6 11" id="KW-0472">Membrane</keyword>
<dbReference type="HAMAP" id="MF_03199">
    <property type="entry name" value="DHHC_PAT_PFA4"/>
    <property type="match status" value="1"/>
</dbReference>
<keyword evidence="3 11" id="KW-0812">Transmembrane</keyword>
<organism evidence="14 15">
    <name type="scientific">Lachancea fermentati</name>
    <name type="common">Zygosaccharomyces fermentati</name>
    <dbReference type="NCBI Taxonomy" id="4955"/>
    <lineage>
        <taxon>Eukaryota</taxon>
        <taxon>Fungi</taxon>
        <taxon>Dikarya</taxon>
        <taxon>Ascomycota</taxon>
        <taxon>Saccharomycotina</taxon>
        <taxon>Saccharomycetes</taxon>
        <taxon>Saccharomycetales</taxon>
        <taxon>Saccharomycetaceae</taxon>
        <taxon>Lachancea</taxon>
    </lineage>
</organism>
<dbReference type="PROSITE" id="PS50216">
    <property type="entry name" value="DHHC"/>
    <property type="match status" value="1"/>
</dbReference>
<evidence type="ECO:0000256" key="2">
    <source>
        <dbReference type="ARBA" id="ARBA00022679"/>
    </source>
</evidence>
<evidence type="ECO:0000256" key="8">
    <source>
        <dbReference type="ARBA" id="ARBA00023288"/>
    </source>
</evidence>
<dbReference type="EC" id="2.3.1.225" evidence="11"/>
<feature type="transmembrane region" description="Helical" evidence="11 12">
    <location>
        <begin position="122"/>
        <end position="142"/>
    </location>
</feature>
<evidence type="ECO:0000256" key="12">
    <source>
        <dbReference type="RuleBase" id="RU079119"/>
    </source>
</evidence>
<evidence type="ECO:0000256" key="1">
    <source>
        <dbReference type="ARBA" id="ARBA00004141"/>
    </source>
</evidence>
<comment type="catalytic activity">
    <reaction evidence="10 11 12">
        <text>L-cysteinyl-[protein] + hexadecanoyl-CoA = S-hexadecanoyl-L-cysteinyl-[protein] + CoA</text>
        <dbReference type="Rhea" id="RHEA:36683"/>
        <dbReference type="Rhea" id="RHEA-COMP:10131"/>
        <dbReference type="Rhea" id="RHEA-COMP:11032"/>
        <dbReference type="ChEBI" id="CHEBI:29950"/>
        <dbReference type="ChEBI" id="CHEBI:57287"/>
        <dbReference type="ChEBI" id="CHEBI:57379"/>
        <dbReference type="ChEBI" id="CHEBI:74151"/>
        <dbReference type="EC" id="2.3.1.225"/>
    </reaction>
</comment>
<gene>
    <name evidence="11" type="primary">PFA4</name>
    <name evidence="14" type="ORF">LAFE_0E01046G</name>
</gene>
<dbReference type="Proteomes" id="UP000190831">
    <property type="component" value="Chromosome E"/>
</dbReference>
<comment type="similarity">
    <text evidence="11">Belongs to the DHHC palmitoyltransferase family. PFA4 subfamily.</text>
</comment>
<evidence type="ECO:0000256" key="11">
    <source>
        <dbReference type="HAMAP-Rule" id="MF_03199"/>
    </source>
</evidence>
<feature type="transmembrane region" description="Helical" evidence="11 12">
    <location>
        <begin position="41"/>
        <end position="58"/>
    </location>
</feature>
<comment type="function">
    <text evidence="11">Mediates the reversible addition of palmitate to target proteins, thereby regulating their membrane association and biological function.</text>
</comment>
<evidence type="ECO:0000256" key="9">
    <source>
        <dbReference type="ARBA" id="ARBA00023315"/>
    </source>
</evidence>
<dbReference type="Pfam" id="PF01529">
    <property type="entry name" value="DHHC"/>
    <property type="match status" value="1"/>
</dbReference>
<dbReference type="GO" id="GO:0005789">
    <property type="term" value="C:endoplasmic reticulum membrane"/>
    <property type="evidence" value="ECO:0007669"/>
    <property type="project" value="UniProtKB-SubCell"/>
</dbReference>
<name>A0A1G4MCC6_LACFM</name>
<accession>A0A1G4MCC6</accession>
<evidence type="ECO:0000256" key="10">
    <source>
        <dbReference type="ARBA" id="ARBA00048048"/>
    </source>
</evidence>
<keyword evidence="2 11" id="KW-0808">Transferase</keyword>
<dbReference type="STRING" id="4955.A0A1G4MCC6"/>
<comment type="subcellular location">
    <subcellularLocation>
        <location evidence="11">Endoplasmic reticulum membrane</location>
        <topology evidence="11">Multi-pass membrane protein</topology>
    </subcellularLocation>
    <subcellularLocation>
        <location evidence="1">Membrane</location>
        <topology evidence="1">Multi-pass membrane protein</topology>
    </subcellularLocation>
</comment>
<keyword evidence="9 11" id="KW-0012">Acyltransferase</keyword>
<keyword evidence="5 11" id="KW-1133">Transmembrane helix</keyword>
<keyword evidence="4 11" id="KW-0256">Endoplasmic reticulum</keyword>
<feature type="transmembrane region" description="Helical" evidence="11 12">
    <location>
        <begin position="12"/>
        <end position="34"/>
    </location>
</feature>
<sequence>MAIEFKRPWLGIAIPIFLIAFIGYGAHYFILANYMHFNSQVWFECSLSMIWLSYFLAIKTEPGEPPRNFRSQKWQWKQFCNKCNNFKPERTHHCKKCQKCVLVMDHHCPWTMNCVGYRNYPHFLRFLFWIIATTAFLGFQLAERIGYLWRNRNDRLFIGKTEIASLVILTPLNGFVLLTISILFLRCVKNQIFKGMTQIESWEMDRIENLFENRRLIPQLVENLKELHSDANLNDTDCRRLLSSKRVRFDDIVNFPYDINPWINAKTYLNSINYWLLPWGCPDGPGTIFQKNDIALYEPNAPLVDKLLSLPWPPDGGRQRSEIIENSLNDVEISTQGGEHVIRKRWIDPRVTMPRSEWYNDWGENLSDFGVDTDAETGQT</sequence>
<evidence type="ECO:0000256" key="6">
    <source>
        <dbReference type="ARBA" id="ARBA00023136"/>
    </source>
</evidence>
<dbReference type="InterPro" id="IPR039859">
    <property type="entry name" value="PFA4/ZDH16/20/ERF2-like"/>
</dbReference>
<keyword evidence="8 11" id="KW-0449">Lipoprotein</keyword>
<dbReference type="InterPro" id="IPR001594">
    <property type="entry name" value="Palmitoyltrfase_DHHC"/>
</dbReference>
<proteinExistence type="inferred from homology"/>
<dbReference type="InterPro" id="IPR033682">
    <property type="entry name" value="PFA4"/>
</dbReference>
<dbReference type="OrthoDB" id="331948at2759"/>
<reference evidence="15" key="1">
    <citation type="submission" date="2016-03" db="EMBL/GenBank/DDBJ databases">
        <authorList>
            <person name="Devillers H."/>
        </authorList>
    </citation>
    <scope>NUCLEOTIDE SEQUENCE [LARGE SCALE GENOMIC DNA]</scope>
</reference>
<feature type="active site" description="S-palmitoyl cysteine intermediate" evidence="11">
    <location>
        <position position="108"/>
    </location>
</feature>
<evidence type="ECO:0000256" key="5">
    <source>
        <dbReference type="ARBA" id="ARBA00022989"/>
    </source>
</evidence>
<keyword evidence="15" id="KW-1185">Reference proteome</keyword>
<dbReference type="GO" id="GO:0019706">
    <property type="term" value="F:protein-cysteine S-palmitoyltransferase activity"/>
    <property type="evidence" value="ECO:0007669"/>
    <property type="project" value="UniProtKB-UniRule"/>
</dbReference>
<dbReference type="EMBL" id="LT598488">
    <property type="protein sequence ID" value="SCW01501.1"/>
    <property type="molecule type" value="Genomic_DNA"/>
</dbReference>